<dbReference type="GO" id="GO:0004065">
    <property type="term" value="F:arylsulfatase activity"/>
    <property type="evidence" value="ECO:0007669"/>
    <property type="project" value="TreeGrafter"/>
</dbReference>
<dbReference type="PANTHER" id="PTHR46615">
    <property type="entry name" value="ARYLSULFATASE K"/>
    <property type="match status" value="1"/>
</dbReference>
<dbReference type="SUPFAM" id="SSF53649">
    <property type="entry name" value="Alkaline phosphatase-like"/>
    <property type="match status" value="1"/>
</dbReference>
<gene>
    <name evidence="2" type="ORF">UFOPK3204_01083</name>
</gene>
<dbReference type="PANTHER" id="PTHR46615:SF1">
    <property type="entry name" value="ARYLSULFATASE K"/>
    <property type="match status" value="1"/>
</dbReference>
<evidence type="ECO:0000313" key="2">
    <source>
        <dbReference type="EMBL" id="CAB4832355.1"/>
    </source>
</evidence>
<protein>
    <submittedName>
        <fullName evidence="2">Unannotated protein</fullName>
    </submittedName>
</protein>
<dbReference type="EMBL" id="CAFABK010000047">
    <property type="protein sequence ID" value="CAB4832355.1"/>
    <property type="molecule type" value="Genomic_DNA"/>
</dbReference>
<dbReference type="Pfam" id="PF00884">
    <property type="entry name" value="Sulfatase"/>
    <property type="match status" value="1"/>
</dbReference>
<dbReference type="Gene3D" id="3.40.720.10">
    <property type="entry name" value="Alkaline Phosphatase, subunit A"/>
    <property type="match status" value="2"/>
</dbReference>
<dbReference type="PROSITE" id="PS51318">
    <property type="entry name" value="TAT"/>
    <property type="match status" value="1"/>
</dbReference>
<evidence type="ECO:0000259" key="1">
    <source>
        <dbReference type="Pfam" id="PF00884"/>
    </source>
</evidence>
<organism evidence="2">
    <name type="scientific">freshwater metagenome</name>
    <dbReference type="NCBI Taxonomy" id="449393"/>
    <lineage>
        <taxon>unclassified sequences</taxon>
        <taxon>metagenomes</taxon>
        <taxon>ecological metagenomes</taxon>
    </lineage>
</organism>
<reference evidence="2" key="1">
    <citation type="submission" date="2020-05" db="EMBL/GenBank/DDBJ databases">
        <authorList>
            <person name="Chiriac C."/>
            <person name="Salcher M."/>
            <person name="Ghai R."/>
            <person name="Kavagutti S V."/>
        </authorList>
    </citation>
    <scope>NUCLEOTIDE SEQUENCE</scope>
</reference>
<dbReference type="InterPro" id="IPR051849">
    <property type="entry name" value="GAG-degrading_sulfatase"/>
</dbReference>
<proteinExistence type="predicted"/>
<dbReference type="InterPro" id="IPR000917">
    <property type="entry name" value="Sulfatase_N"/>
</dbReference>
<dbReference type="AlphaFoldDB" id="A0A6J7AHV7"/>
<feature type="domain" description="Sulfatase N-terminal" evidence="1">
    <location>
        <begin position="64"/>
        <end position="448"/>
    </location>
</feature>
<name>A0A6J7AHV7_9ZZZZ</name>
<dbReference type="GO" id="GO:0015024">
    <property type="term" value="F:glucuronate-2-sulfatase activity"/>
    <property type="evidence" value="ECO:0007669"/>
    <property type="project" value="TreeGrafter"/>
</dbReference>
<dbReference type="InterPro" id="IPR017850">
    <property type="entry name" value="Alkaline_phosphatase_core_sf"/>
</dbReference>
<sequence>MSDLSDDLLDDDTPEFHGLSRRQLLASAAASAAGIAAIRSASPAAAVDYPLMPFKSRGRLTKRPNFLVIMIDEQRQPVPFESRALGVWRKQNLKGQQALMANGTEFMNHQIMSSACAPSRASFWTGQYPSLHGVTQTTGAAKSALEEDTYWLTPNTVPTMGNYFRAAGYETWYRGKWHVSDADLYIPGTNTPIPSYRANGAPDLRLEKLYEEVNRLDSFGFNGWVGPEPHGANPYDSGSSAPFFVGRDATYERLGVQTIKKLQRGRKPWLMVTSFVNPHDIVLWGRLSLLLNNMWLRQQNERSNVPLELFLDTMWSQLKDENLITKPRAQASYRDTYASAFQPNDNTHPYHQFYYALQETVDKHVAKILQTLMSNRQSYRDTIVLYVSDHGDLLGSHGGLYQKWHNAYDSVLRVPLVVHNPILFPKAEQTQVLTSHADVLPTMLGLAGLNVDAVQRRLKLTHNEVHPLVGRDLSGFLLGERKAEAVTGPVYFMTDDEPTRGDYQLDSFGRYYESVVQPNHIEAVVAQLPTGAGGSMQQWKFARYFDNDQFWSAPGQADIVTNLVGSQAKPGEVTGTTTVKVYRATAFTVTPPPDEYELYNMTADPLEIDNLAGNPAYAAIQAQMANLLVAQRDLKRIYPSGRGAVTKQDAQLSQGPVPARPTGPQQLVALDIINTLSNA</sequence>
<accession>A0A6J7AHV7</accession>
<dbReference type="InterPro" id="IPR006311">
    <property type="entry name" value="TAT_signal"/>
</dbReference>